<feature type="compositionally biased region" description="Basic and acidic residues" evidence="1">
    <location>
        <begin position="18"/>
        <end position="30"/>
    </location>
</feature>
<gene>
    <name evidence="2" type="ORF">GP486_008528</name>
</gene>
<evidence type="ECO:0000256" key="1">
    <source>
        <dbReference type="SAM" id="MobiDB-lite"/>
    </source>
</evidence>
<reference evidence="2" key="1">
    <citation type="submission" date="2021-03" db="EMBL/GenBank/DDBJ databases">
        <title>Comparative genomics and phylogenomic investigation of the class Geoglossomycetes provide insights into ecological specialization and systematics.</title>
        <authorList>
            <person name="Melie T."/>
            <person name="Pirro S."/>
            <person name="Miller A.N."/>
            <person name="Quandt A."/>
        </authorList>
    </citation>
    <scope>NUCLEOTIDE SEQUENCE</scope>
    <source>
        <strain evidence="2">CAQ_001_2017</strain>
    </source>
</reference>
<proteinExistence type="predicted"/>
<dbReference type="EMBL" id="JAGHQM010003406">
    <property type="protein sequence ID" value="KAH0544245.1"/>
    <property type="molecule type" value="Genomic_DNA"/>
</dbReference>
<evidence type="ECO:0000313" key="2">
    <source>
        <dbReference type="EMBL" id="KAH0544245.1"/>
    </source>
</evidence>
<feature type="non-terminal residue" evidence="2">
    <location>
        <position position="84"/>
    </location>
</feature>
<sequence>MADAPKLDPLIVGMDPDVNGRGEVGNEPKYGEGGAGGGPMSWEVRREGVVEGGFEGADDDMGGRGDGWTELRSGAIWVSLHGGS</sequence>
<feature type="region of interest" description="Disordered" evidence="1">
    <location>
        <begin position="1"/>
        <end position="42"/>
    </location>
</feature>
<protein>
    <submittedName>
        <fullName evidence="2">Uncharacterized protein</fullName>
    </submittedName>
</protein>
<accession>A0A9P8I1T8</accession>
<dbReference type="AlphaFoldDB" id="A0A9P8I1T8"/>
<evidence type="ECO:0000313" key="3">
    <source>
        <dbReference type="Proteomes" id="UP000750711"/>
    </source>
</evidence>
<name>A0A9P8I1T8_9PEZI</name>
<keyword evidence="3" id="KW-1185">Reference proteome</keyword>
<dbReference type="Proteomes" id="UP000750711">
    <property type="component" value="Unassembled WGS sequence"/>
</dbReference>
<organism evidence="2 3">
    <name type="scientific">Trichoglossum hirsutum</name>
    <dbReference type="NCBI Taxonomy" id="265104"/>
    <lineage>
        <taxon>Eukaryota</taxon>
        <taxon>Fungi</taxon>
        <taxon>Dikarya</taxon>
        <taxon>Ascomycota</taxon>
        <taxon>Pezizomycotina</taxon>
        <taxon>Geoglossomycetes</taxon>
        <taxon>Geoglossales</taxon>
        <taxon>Geoglossaceae</taxon>
        <taxon>Trichoglossum</taxon>
    </lineage>
</organism>
<comment type="caution">
    <text evidence="2">The sequence shown here is derived from an EMBL/GenBank/DDBJ whole genome shotgun (WGS) entry which is preliminary data.</text>
</comment>